<organism evidence="2 3">
    <name type="scientific">Dibothriocephalus latus</name>
    <name type="common">Fish tapeworm</name>
    <name type="synonym">Diphyllobothrium latum</name>
    <dbReference type="NCBI Taxonomy" id="60516"/>
    <lineage>
        <taxon>Eukaryota</taxon>
        <taxon>Metazoa</taxon>
        <taxon>Spiralia</taxon>
        <taxon>Lophotrochozoa</taxon>
        <taxon>Platyhelminthes</taxon>
        <taxon>Cestoda</taxon>
        <taxon>Eucestoda</taxon>
        <taxon>Diphyllobothriidea</taxon>
        <taxon>Diphyllobothriidae</taxon>
        <taxon>Dibothriocephalus</taxon>
    </lineage>
</organism>
<keyword evidence="3" id="KW-1185">Reference proteome</keyword>
<dbReference type="Proteomes" id="UP000281553">
    <property type="component" value="Unassembled WGS sequence"/>
</dbReference>
<feature type="region of interest" description="Disordered" evidence="1">
    <location>
        <begin position="1"/>
        <end position="62"/>
    </location>
</feature>
<name>A0A3P7REV2_DIBLA</name>
<dbReference type="AlphaFoldDB" id="A0A3P7REV2"/>
<protein>
    <submittedName>
        <fullName evidence="2">Uncharacterized protein</fullName>
    </submittedName>
</protein>
<dbReference type="EMBL" id="UYRU01102171">
    <property type="protein sequence ID" value="VDN41676.1"/>
    <property type="molecule type" value="Genomic_DNA"/>
</dbReference>
<evidence type="ECO:0000256" key="1">
    <source>
        <dbReference type="SAM" id="MobiDB-lite"/>
    </source>
</evidence>
<evidence type="ECO:0000313" key="2">
    <source>
        <dbReference type="EMBL" id="VDN41676.1"/>
    </source>
</evidence>
<gene>
    <name evidence="2" type="ORF">DILT_LOCUS18611</name>
</gene>
<reference evidence="2 3" key="1">
    <citation type="submission" date="2018-11" db="EMBL/GenBank/DDBJ databases">
        <authorList>
            <consortium name="Pathogen Informatics"/>
        </authorList>
    </citation>
    <scope>NUCLEOTIDE SEQUENCE [LARGE SCALE GENOMIC DNA]</scope>
</reference>
<evidence type="ECO:0000313" key="3">
    <source>
        <dbReference type="Proteomes" id="UP000281553"/>
    </source>
</evidence>
<proteinExistence type="predicted"/>
<sequence length="101" mass="10910">MLPTAVCDAPAEPPDSPGGPNVSERAQCTGPTAEQTPLESTASKRETMAGSNPHFSQRYEEMEPPIRRTAGSGQKHWCLMEQNSCGCIPRTHDLTTFPAPE</sequence>
<accession>A0A3P7REV2</accession>
<feature type="compositionally biased region" description="Polar residues" evidence="1">
    <location>
        <begin position="24"/>
        <end position="41"/>
    </location>
</feature>